<reference evidence="3" key="1">
    <citation type="journal article" date="2002" name="Science">
        <title>The draft genome of Ciona intestinalis: insights into chordate and vertebrate origins.</title>
        <authorList>
            <person name="Dehal P."/>
            <person name="Satou Y."/>
            <person name="Campbell R.K."/>
            <person name="Chapman J."/>
            <person name="Degnan B."/>
            <person name="De Tomaso A."/>
            <person name="Davidson B."/>
            <person name="Di Gregorio A."/>
            <person name="Gelpke M."/>
            <person name="Goodstein D.M."/>
            <person name="Harafuji N."/>
            <person name="Hastings K.E."/>
            <person name="Ho I."/>
            <person name="Hotta K."/>
            <person name="Huang W."/>
            <person name="Kawashima T."/>
            <person name="Lemaire P."/>
            <person name="Martinez D."/>
            <person name="Meinertzhagen I.A."/>
            <person name="Necula S."/>
            <person name="Nonaka M."/>
            <person name="Putnam N."/>
            <person name="Rash S."/>
            <person name="Saiga H."/>
            <person name="Satake M."/>
            <person name="Terry A."/>
            <person name="Yamada L."/>
            <person name="Wang H.G."/>
            <person name="Awazu S."/>
            <person name="Azumi K."/>
            <person name="Boore J."/>
            <person name="Branno M."/>
            <person name="Chin-Bow S."/>
            <person name="DeSantis R."/>
            <person name="Doyle S."/>
            <person name="Francino P."/>
            <person name="Keys D.N."/>
            <person name="Haga S."/>
            <person name="Hayashi H."/>
            <person name="Hino K."/>
            <person name="Imai K.S."/>
            <person name="Inaba K."/>
            <person name="Kano S."/>
            <person name="Kobayashi K."/>
            <person name="Kobayashi M."/>
            <person name="Lee B.I."/>
            <person name="Makabe K.W."/>
            <person name="Manohar C."/>
            <person name="Matassi G."/>
            <person name="Medina M."/>
            <person name="Mochizuki Y."/>
            <person name="Mount S."/>
            <person name="Morishita T."/>
            <person name="Miura S."/>
            <person name="Nakayama A."/>
            <person name="Nishizaka S."/>
            <person name="Nomoto H."/>
            <person name="Ohta F."/>
            <person name="Oishi K."/>
            <person name="Rigoutsos I."/>
            <person name="Sano M."/>
            <person name="Sasaki A."/>
            <person name="Sasakura Y."/>
            <person name="Shoguchi E."/>
            <person name="Shin-i T."/>
            <person name="Spagnuolo A."/>
            <person name="Stainier D."/>
            <person name="Suzuki M.M."/>
            <person name="Tassy O."/>
            <person name="Takatori N."/>
            <person name="Tokuoka M."/>
            <person name="Yagi K."/>
            <person name="Yoshizaki F."/>
            <person name="Wada S."/>
            <person name="Zhang C."/>
            <person name="Hyatt P.D."/>
            <person name="Larimer F."/>
            <person name="Detter C."/>
            <person name="Doggett N."/>
            <person name="Glavina T."/>
            <person name="Hawkins T."/>
            <person name="Richardson P."/>
            <person name="Lucas S."/>
            <person name="Kohara Y."/>
            <person name="Levine M."/>
            <person name="Satoh N."/>
            <person name="Rokhsar D.S."/>
        </authorList>
    </citation>
    <scope>NUCLEOTIDE SEQUENCE [LARGE SCALE GENOMIC DNA]</scope>
</reference>
<dbReference type="HOGENOM" id="CLU_821246_0_0_1"/>
<reference evidence="2" key="4">
    <citation type="submission" date="2025-09" db="UniProtKB">
        <authorList>
            <consortium name="Ensembl"/>
        </authorList>
    </citation>
    <scope>IDENTIFICATION</scope>
</reference>
<name>F6ZZI6_CIOIN</name>
<feature type="region of interest" description="Disordered" evidence="1">
    <location>
        <begin position="174"/>
        <end position="327"/>
    </location>
</feature>
<reference evidence="2" key="2">
    <citation type="journal article" date="2008" name="Genome Biol.">
        <title>Improved genome assembly and evidence-based global gene model set for the chordate Ciona intestinalis: new insight into intron and operon populations.</title>
        <authorList>
            <person name="Satou Y."/>
            <person name="Mineta K."/>
            <person name="Ogasawara M."/>
            <person name="Sasakura Y."/>
            <person name="Shoguchi E."/>
            <person name="Ueno K."/>
            <person name="Yamada L."/>
            <person name="Matsumoto J."/>
            <person name="Wasserscheid J."/>
            <person name="Dewar K."/>
            <person name="Wiley G.B."/>
            <person name="Macmil S.L."/>
            <person name="Roe B.A."/>
            <person name="Zeller R.W."/>
            <person name="Hastings K.E."/>
            <person name="Lemaire P."/>
            <person name="Lindquist E."/>
            <person name="Endo T."/>
            <person name="Hotta K."/>
            <person name="Inaba K."/>
        </authorList>
    </citation>
    <scope>NUCLEOTIDE SEQUENCE [LARGE SCALE GENOMIC DNA]</scope>
    <source>
        <strain evidence="2">wild type</strain>
    </source>
</reference>
<feature type="compositionally biased region" description="Acidic residues" evidence="1">
    <location>
        <begin position="210"/>
        <end position="223"/>
    </location>
</feature>
<reference evidence="2" key="3">
    <citation type="submission" date="2025-08" db="UniProtKB">
        <authorList>
            <consortium name="Ensembl"/>
        </authorList>
    </citation>
    <scope>IDENTIFICATION</scope>
</reference>
<proteinExistence type="predicted"/>
<protein>
    <submittedName>
        <fullName evidence="2">Uncharacterized protein</fullName>
    </submittedName>
</protein>
<dbReference type="Ensembl" id="ENSCINT00000000532.3">
    <property type="protein sequence ID" value="ENSCINP00000000532.3"/>
    <property type="gene ID" value="ENSCING00000000290.3"/>
</dbReference>
<feature type="compositionally biased region" description="Basic residues" evidence="1">
    <location>
        <begin position="236"/>
        <end position="264"/>
    </location>
</feature>
<accession>F6ZZI6</accession>
<feature type="compositionally biased region" description="Basic and acidic residues" evidence="1">
    <location>
        <begin position="266"/>
        <end position="275"/>
    </location>
</feature>
<feature type="compositionally biased region" description="Basic residues" evidence="1">
    <location>
        <begin position="192"/>
        <end position="202"/>
    </location>
</feature>
<dbReference type="EMBL" id="EAAA01001099">
    <property type="status" value="NOT_ANNOTATED_CDS"/>
    <property type="molecule type" value="Genomic_DNA"/>
</dbReference>
<evidence type="ECO:0000313" key="2">
    <source>
        <dbReference type="Ensembl" id="ENSCINP00000000532.3"/>
    </source>
</evidence>
<dbReference type="AlphaFoldDB" id="F6ZZI6"/>
<evidence type="ECO:0000313" key="3">
    <source>
        <dbReference type="Proteomes" id="UP000008144"/>
    </source>
</evidence>
<dbReference type="Proteomes" id="UP000008144">
    <property type="component" value="Chromosome 13"/>
</dbReference>
<sequence length="338" mass="39253">MPVALQRLMVEKSFVQFPQSGRHRQEFYFWDTLCALVCRTTESGPRRNWLGTEVPDDGDLMPTARHVEKLDDYVIKNRDVSTIRSTRRAEDDEKPEIGISAARAARLRRLGIDRNGEVVCEVRRPAMKEPEVNTVSNQVKDDPLITLPSSFDPPVGTFPNSTMKRLDDVRVDDVIPEDPDDEMISSRNAYASHRRHRGKRSHTLLPPNCEDAESIYSAEEEEADVRPRDRDVSPNGRRRRRRRHRKHTKSSQRRHEHRPKKSRRSPVSDEFERPTKSRRSPVPDEFDNLHGTVEPPPIPEKEFPLVPETVADNHPPKMEKKKRWQQLGTPLSRLKSFF</sequence>
<dbReference type="InParanoid" id="F6ZZI6"/>
<feature type="region of interest" description="Disordered" evidence="1">
    <location>
        <begin position="132"/>
        <end position="162"/>
    </location>
</feature>
<feature type="compositionally biased region" description="Acidic residues" evidence="1">
    <location>
        <begin position="174"/>
        <end position="183"/>
    </location>
</feature>
<organism evidence="2 3">
    <name type="scientific">Ciona intestinalis</name>
    <name type="common">Transparent sea squirt</name>
    <name type="synonym">Ascidia intestinalis</name>
    <dbReference type="NCBI Taxonomy" id="7719"/>
    <lineage>
        <taxon>Eukaryota</taxon>
        <taxon>Metazoa</taxon>
        <taxon>Chordata</taxon>
        <taxon>Tunicata</taxon>
        <taxon>Ascidiacea</taxon>
        <taxon>Phlebobranchia</taxon>
        <taxon>Cionidae</taxon>
        <taxon>Ciona</taxon>
    </lineage>
</organism>
<evidence type="ECO:0000256" key="1">
    <source>
        <dbReference type="SAM" id="MobiDB-lite"/>
    </source>
</evidence>
<keyword evidence="3" id="KW-1185">Reference proteome</keyword>